<gene>
    <name evidence="1" type="ORF">PGRAT_23920</name>
</gene>
<evidence type="ECO:0008006" key="3">
    <source>
        <dbReference type="Google" id="ProtNLM"/>
    </source>
</evidence>
<reference evidence="1 2" key="1">
    <citation type="submission" date="2014-08" db="EMBL/GenBank/DDBJ databases">
        <title>Comparative genomics of the Paenibacillus odorifer group.</title>
        <authorList>
            <person name="den Bakker H.C."/>
            <person name="Tsai Y.-C."/>
            <person name="Martin N."/>
            <person name="Korlach J."/>
            <person name="Wiedmann M."/>
        </authorList>
    </citation>
    <scope>NUCLEOTIDE SEQUENCE [LARGE SCALE GENOMIC DNA]</scope>
    <source>
        <strain evidence="1 2">DSM 15220</strain>
    </source>
</reference>
<keyword evidence="2" id="KW-1185">Reference proteome</keyword>
<dbReference type="EMBL" id="CP009287">
    <property type="protein sequence ID" value="AIQ70345.1"/>
    <property type="molecule type" value="Genomic_DNA"/>
</dbReference>
<name>A0A089MDA6_9BACL</name>
<protein>
    <recommendedName>
        <fullName evidence="3">WYL domain-containing protein</fullName>
    </recommendedName>
</protein>
<dbReference type="Proteomes" id="UP000029500">
    <property type="component" value="Chromosome"/>
</dbReference>
<sequence length="67" mass="7544">MKMKMAAGQTIEIVYVDKAGKITQRKIDVHGIRDGRIRATCLTTGAPRVFLSANILAWQPVQERRYA</sequence>
<proteinExistence type="predicted"/>
<accession>A0A089MDA6</accession>
<dbReference type="eggNOG" id="COG2378">
    <property type="taxonomic scope" value="Bacteria"/>
</dbReference>
<evidence type="ECO:0000313" key="2">
    <source>
        <dbReference type="Proteomes" id="UP000029500"/>
    </source>
</evidence>
<dbReference type="AlphaFoldDB" id="A0A089MDA6"/>
<organism evidence="1 2">
    <name type="scientific">Paenibacillus graminis</name>
    <dbReference type="NCBI Taxonomy" id="189425"/>
    <lineage>
        <taxon>Bacteria</taxon>
        <taxon>Bacillati</taxon>
        <taxon>Bacillota</taxon>
        <taxon>Bacilli</taxon>
        <taxon>Bacillales</taxon>
        <taxon>Paenibacillaceae</taxon>
        <taxon>Paenibacillus</taxon>
    </lineage>
</organism>
<dbReference type="KEGG" id="pgm:PGRAT_23920"/>
<dbReference type="HOGENOM" id="CLU_181292_1_0_9"/>
<evidence type="ECO:0000313" key="1">
    <source>
        <dbReference type="EMBL" id="AIQ70345.1"/>
    </source>
</evidence>